<proteinExistence type="predicted"/>
<dbReference type="Proteomes" id="UP000558997">
    <property type="component" value="Unassembled WGS sequence"/>
</dbReference>
<reference evidence="1 2" key="1">
    <citation type="submission" date="2020-08" db="EMBL/GenBank/DDBJ databases">
        <title>Sequencing the genomes of 1000 actinobacteria strains.</title>
        <authorList>
            <person name="Klenk H.-P."/>
        </authorList>
    </citation>
    <scope>NUCLEOTIDE SEQUENCE [LARGE SCALE GENOMIC DNA]</scope>
    <source>
        <strain evidence="1 2">DSM 17294</strain>
    </source>
</reference>
<gene>
    <name evidence="1" type="ORF">HDA44_006717</name>
</gene>
<comment type="caution">
    <text evidence="1">The sequence shown here is derived from an EMBL/GenBank/DDBJ whole genome shotgun (WGS) entry which is preliminary data.</text>
</comment>
<evidence type="ECO:0000313" key="1">
    <source>
        <dbReference type="EMBL" id="MBB5983376.1"/>
    </source>
</evidence>
<dbReference type="RefSeq" id="WP_184841326.1">
    <property type="nucleotide sequence ID" value="NZ_BAAAVN010000023.1"/>
</dbReference>
<dbReference type="AlphaFoldDB" id="A0A841E2V8"/>
<sequence>MMYLQEQGHVTHDEMDRAIERMREFAQFRSLEVTEIFVEQLEIQPYGIAYRAMLGQLRGRKERVLITPGVHHFSNLHDDPPVILEEIKNLGVMVLFPGHVE</sequence>
<name>A0A841E2V8_9ACTN</name>
<evidence type="ECO:0000313" key="2">
    <source>
        <dbReference type="Proteomes" id="UP000558997"/>
    </source>
</evidence>
<protein>
    <submittedName>
        <fullName evidence="1">Uncharacterized protein</fullName>
    </submittedName>
</protein>
<dbReference type="EMBL" id="JACHNF010000001">
    <property type="protein sequence ID" value="MBB5983376.1"/>
    <property type="molecule type" value="Genomic_DNA"/>
</dbReference>
<organism evidence="1 2">
    <name type="scientific">Kribbella solani</name>
    <dbReference type="NCBI Taxonomy" id="236067"/>
    <lineage>
        <taxon>Bacteria</taxon>
        <taxon>Bacillati</taxon>
        <taxon>Actinomycetota</taxon>
        <taxon>Actinomycetes</taxon>
        <taxon>Propionibacteriales</taxon>
        <taxon>Kribbellaceae</taxon>
        <taxon>Kribbella</taxon>
    </lineage>
</organism>
<keyword evidence="2" id="KW-1185">Reference proteome</keyword>
<accession>A0A841E2V8</accession>